<dbReference type="Proteomes" id="UP000265618">
    <property type="component" value="Unassembled WGS sequence"/>
</dbReference>
<proteinExistence type="predicted"/>
<organism evidence="2 3">
    <name type="scientific">Kipferlia bialata</name>
    <dbReference type="NCBI Taxonomy" id="797122"/>
    <lineage>
        <taxon>Eukaryota</taxon>
        <taxon>Metamonada</taxon>
        <taxon>Carpediemonas-like organisms</taxon>
        <taxon>Kipferlia</taxon>
    </lineage>
</organism>
<feature type="region of interest" description="Disordered" evidence="1">
    <location>
        <begin position="63"/>
        <end position="164"/>
    </location>
</feature>
<sequence>MQGGPPLHKPVGAPQSVPSAPPLSVSESDSSGSGATANSTPGSSQSGLGVSPDTEMVVVKLETPSVGSKVTLVDPAPSVYLPPSSPNATVVNAGPSLPTPAPGRPQLSSHATSASPAPDSATGDSGSMTTDPSAKEEAPPVPKEAGPLPPPATQGQGQTGTPPDALELARVGNEVRRQRAPPGQVDVCIELRPSQRRLARRYHIFVPSDQLSPQYLMKSLSDQFPMELAGVSYTLGAVYFRQFFSLMMIHTR</sequence>
<feature type="region of interest" description="Disordered" evidence="1">
    <location>
        <begin position="1"/>
        <end position="51"/>
    </location>
</feature>
<feature type="compositionally biased region" description="Low complexity" evidence="1">
    <location>
        <begin position="108"/>
        <end position="125"/>
    </location>
</feature>
<keyword evidence="3" id="KW-1185">Reference proteome</keyword>
<dbReference type="AlphaFoldDB" id="A0A9K3GJ51"/>
<evidence type="ECO:0000313" key="3">
    <source>
        <dbReference type="Proteomes" id="UP000265618"/>
    </source>
</evidence>
<evidence type="ECO:0000256" key="1">
    <source>
        <dbReference type="SAM" id="MobiDB-lite"/>
    </source>
</evidence>
<evidence type="ECO:0000313" key="2">
    <source>
        <dbReference type="EMBL" id="GIQ84898.1"/>
    </source>
</evidence>
<dbReference type="EMBL" id="BDIP01001668">
    <property type="protein sequence ID" value="GIQ84898.1"/>
    <property type="molecule type" value="Genomic_DNA"/>
</dbReference>
<reference evidence="2 3" key="1">
    <citation type="journal article" date="2018" name="PLoS ONE">
        <title>The draft genome of Kipferlia bialata reveals reductive genome evolution in fornicate parasites.</title>
        <authorList>
            <person name="Tanifuji G."/>
            <person name="Takabayashi S."/>
            <person name="Kume K."/>
            <person name="Takagi M."/>
            <person name="Nakayama T."/>
            <person name="Kamikawa R."/>
            <person name="Inagaki Y."/>
            <person name="Hashimoto T."/>
        </authorList>
    </citation>
    <scope>NUCLEOTIDE SEQUENCE [LARGE SCALE GENOMIC DNA]</scope>
    <source>
        <strain evidence="2">NY0173</strain>
    </source>
</reference>
<feature type="compositionally biased region" description="Pro residues" evidence="1">
    <location>
        <begin position="139"/>
        <end position="152"/>
    </location>
</feature>
<feature type="compositionally biased region" description="Low complexity" evidence="1">
    <location>
        <begin position="22"/>
        <end position="35"/>
    </location>
</feature>
<feature type="compositionally biased region" description="Polar residues" evidence="1">
    <location>
        <begin position="36"/>
        <end position="48"/>
    </location>
</feature>
<name>A0A9K3GJ51_9EUKA</name>
<gene>
    <name evidence="2" type="ORF">KIPB_006480</name>
</gene>
<protein>
    <submittedName>
        <fullName evidence="2">Uncharacterized protein</fullName>
    </submittedName>
</protein>
<accession>A0A9K3GJ51</accession>
<comment type="caution">
    <text evidence="2">The sequence shown here is derived from an EMBL/GenBank/DDBJ whole genome shotgun (WGS) entry which is preliminary data.</text>
</comment>